<organism evidence="1 2">
    <name type="scientific">Saccharothrix coeruleofusca</name>
    <dbReference type="NCBI Taxonomy" id="33919"/>
    <lineage>
        <taxon>Bacteria</taxon>
        <taxon>Bacillati</taxon>
        <taxon>Actinomycetota</taxon>
        <taxon>Actinomycetes</taxon>
        <taxon>Pseudonocardiales</taxon>
        <taxon>Pseudonocardiaceae</taxon>
        <taxon>Saccharothrix</taxon>
    </lineage>
</organism>
<evidence type="ECO:0000313" key="2">
    <source>
        <dbReference type="Proteomes" id="UP000639606"/>
    </source>
</evidence>
<reference evidence="1" key="1">
    <citation type="journal article" date="2014" name="Int. J. Syst. Evol. Microbiol.">
        <title>Complete genome sequence of Corynebacterium casei LMG S-19264T (=DSM 44701T), isolated from a smear-ripened cheese.</title>
        <authorList>
            <consortium name="US DOE Joint Genome Institute (JGI-PGF)"/>
            <person name="Walter F."/>
            <person name="Albersmeier A."/>
            <person name="Kalinowski J."/>
            <person name="Ruckert C."/>
        </authorList>
    </citation>
    <scope>NUCLEOTIDE SEQUENCE</scope>
    <source>
        <strain evidence="1">JCM 3313</strain>
    </source>
</reference>
<evidence type="ECO:0000313" key="1">
    <source>
        <dbReference type="EMBL" id="GGP65188.1"/>
    </source>
</evidence>
<dbReference type="RefSeq" id="WP_189225026.1">
    <property type="nucleotide sequence ID" value="NZ_BMRG01000008.1"/>
</dbReference>
<dbReference type="Gene3D" id="2.40.400.10">
    <property type="entry name" value="Acetoacetate decarboxylase-like"/>
    <property type="match status" value="1"/>
</dbReference>
<comment type="caution">
    <text evidence="1">The sequence shown here is derived from an EMBL/GenBank/DDBJ whole genome shotgun (WGS) entry which is preliminary data.</text>
</comment>
<dbReference type="InterPro" id="IPR023375">
    <property type="entry name" value="ADC_dom_sf"/>
</dbReference>
<name>A0A918API4_9PSEU</name>
<gene>
    <name evidence="1" type="ORF">GCM10010185_42350</name>
</gene>
<protein>
    <submittedName>
        <fullName evidence="1">Acetoacetate decarboxylase</fullName>
    </submittedName>
</protein>
<sequence>MDGYPPEPWNLRARACVSLWSVDRDRLPALPVGVRPLALRGRAVVATAFVDYLPGGVLTYRELLAAVAVRGGTRPGVSITHIWVDSAASRAGGRQLWGIPKEMAEFEVAGDFTASARVDGEVVASVRCAGLPSGVPAPAWASTWQELGGELVRTPLRVSGRVRPVRAAWRLSGPLAWVTGARPLVSVAVTDARLRFGPRAR</sequence>
<dbReference type="InterPro" id="IPR010451">
    <property type="entry name" value="Acetoacetate_decarboxylase"/>
</dbReference>
<dbReference type="AlphaFoldDB" id="A0A918API4"/>
<dbReference type="SUPFAM" id="SSF160104">
    <property type="entry name" value="Acetoacetate decarboxylase-like"/>
    <property type="match status" value="1"/>
</dbReference>
<keyword evidence="2" id="KW-1185">Reference proteome</keyword>
<accession>A0A918API4</accession>
<reference evidence="1" key="2">
    <citation type="submission" date="2020-09" db="EMBL/GenBank/DDBJ databases">
        <authorList>
            <person name="Sun Q."/>
            <person name="Ohkuma M."/>
        </authorList>
    </citation>
    <scope>NUCLEOTIDE SEQUENCE</scope>
    <source>
        <strain evidence="1">JCM 3313</strain>
    </source>
</reference>
<dbReference type="GO" id="GO:0016829">
    <property type="term" value="F:lyase activity"/>
    <property type="evidence" value="ECO:0007669"/>
    <property type="project" value="InterPro"/>
</dbReference>
<dbReference type="EMBL" id="BMRG01000008">
    <property type="protein sequence ID" value="GGP65188.1"/>
    <property type="molecule type" value="Genomic_DNA"/>
</dbReference>
<proteinExistence type="predicted"/>
<dbReference type="Proteomes" id="UP000639606">
    <property type="component" value="Unassembled WGS sequence"/>
</dbReference>
<dbReference type="Pfam" id="PF06314">
    <property type="entry name" value="ADC"/>
    <property type="match status" value="1"/>
</dbReference>